<dbReference type="InterPro" id="IPR005333">
    <property type="entry name" value="Transcription_factor_TCP"/>
</dbReference>
<feature type="compositionally biased region" description="Basic and acidic residues" evidence="6">
    <location>
        <begin position="58"/>
        <end position="70"/>
    </location>
</feature>
<keyword evidence="7" id="KW-1133">Transmembrane helix</keyword>
<evidence type="ECO:0000256" key="7">
    <source>
        <dbReference type="SAM" id="Phobius"/>
    </source>
</evidence>
<feature type="region of interest" description="Disordered" evidence="6">
    <location>
        <begin position="163"/>
        <end position="223"/>
    </location>
</feature>
<proteinExistence type="predicted"/>
<evidence type="ECO:0000256" key="5">
    <source>
        <dbReference type="ARBA" id="ARBA00023242"/>
    </source>
</evidence>
<protein>
    <recommendedName>
        <fullName evidence="8">TCP domain-containing protein</fullName>
    </recommendedName>
</protein>
<keyword evidence="7" id="KW-0812">Transmembrane</keyword>
<gene>
    <name evidence="9" type="ORF">CSSPJE1EN1_LOCUS22173</name>
</gene>
<dbReference type="PROSITE" id="PS51369">
    <property type="entry name" value="TCP"/>
    <property type="match status" value="1"/>
</dbReference>
<evidence type="ECO:0000256" key="3">
    <source>
        <dbReference type="ARBA" id="ARBA00023125"/>
    </source>
</evidence>
<accession>A0ABP0XC58</accession>
<dbReference type="InterPro" id="IPR017887">
    <property type="entry name" value="TF_TCP_subgr"/>
</dbReference>
<reference evidence="9" key="1">
    <citation type="submission" date="2024-02" db="EMBL/GenBank/DDBJ databases">
        <authorList>
            <consortium name="ELIXIR-Norway"/>
            <consortium name="Elixir Norway"/>
        </authorList>
    </citation>
    <scope>NUCLEOTIDE SEQUENCE</scope>
</reference>
<evidence type="ECO:0000256" key="2">
    <source>
        <dbReference type="ARBA" id="ARBA00023015"/>
    </source>
</evidence>
<keyword evidence="4" id="KW-0804">Transcription</keyword>
<dbReference type="Pfam" id="PF03634">
    <property type="entry name" value="TCP"/>
    <property type="match status" value="1"/>
</dbReference>
<feature type="compositionally biased region" description="Low complexity" evidence="6">
    <location>
        <begin position="307"/>
        <end position="318"/>
    </location>
</feature>
<dbReference type="PANTHER" id="PTHR31072:SF170">
    <property type="entry name" value="TRANSCRIPTION FACTOR TCP15-RELATED"/>
    <property type="match status" value="1"/>
</dbReference>
<name>A0ABP0XC58_9BRYO</name>
<keyword evidence="3" id="KW-0238">DNA-binding</keyword>
<feature type="transmembrane region" description="Helical" evidence="7">
    <location>
        <begin position="6"/>
        <end position="23"/>
    </location>
</feature>
<dbReference type="PANTHER" id="PTHR31072">
    <property type="entry name" value="TRANSCRIPTION FACTOR TCP4-RELATED"/>
    <property type="match status" value="1"/>
</dbReference>
<evidence type="ECO:0000256" key="1">
    <source>
        <dbReference type="ARBA" id="ARBA00004123"/>
    </source>
</evidence>
<feature type="domain" description="TCP" evidence="8">
    <location>
        <begin position="59"/>
        <end position="113"/>
    </location>
</feature>
<organism evidence="9 10">
    <name type="scientific">Sphagnum jensenii</name>
    <dbReference type="NCBI Taxonomy" id="128206"/>
    <lineage>
        <taxon>Eukaryota</taxon>
        <taxon>Viridiplantae</taxon>
        <taxon>Streptophyta</taxon>
        <taxon>Embryophyta</taxon>
        <taxon>Bryophyta</taxon>
        <taxon>Sphagnophytina</taxon>
        <taxon>Sphagnopsida</taxon>
        <taxon>Sphagnales</taxon>
        <taxon>Sphagnaceae</taxon>
        <taxon>Sphagnum</taxon>
    </lineage>
</organism>
<dbReference type="Proteomes" id="UP001497444">
    <property type="component" value="Chromosome 7"/>
</dbReference>
<evidence type="ECO:0000313" key="9">
    <source>
        <dbReference type="EMBL" id="CAK9276695.1"/>
    </source>
</evidence>
<evidence type="ECO:0000256" key="4">
    <source>
        <dbReference type="ARBA" id="ARBA00023163"/>
    </source>
</evidence>
<feature type="compositionally biased region" description="Low complexity" evidence="6">
    <location>
        <begin position="207"/>
        <end position="223"/>
    </location>
</feature>
<feature type="region of interest" description="Disordered" evidence="6">
    <location>
        <begin position="35"/>
        <end position="70"/>
    </location>
</feature>
<keyword evidence="2" id="KW-0805">Transcription regulation</keyword>
<keyword evidence="7" id="KW-0472">Membrane</keyword>
<sequence length="341" mass="35399">MITTLSIIHTPCAIFIVFAPLYLTGRCNRQIQESSAAAAGTSAEPITAKKQAPKRPGSTKDRHTKVDGRGRRIRMPATCAARIFQLTRELGHKSDGETIQWLLQHAEAAIIAATGTGTVPALFSTVVGPVRSSASMQSAAAVMGVSMGALEMMGGFHAQEGLLGSRSSETGKGSVDTSRKRPRPGPLTRLKEEIEPTMALQTSPTRQLSLQQAGAGAAGGSSSMQMQPAAMWALAASAVSGVPSGMSGGMPGTVWMLPVSASSSTSGLLQQPDQMRQLRAHTPAGFGLGGGTDQGQNLGMLAALAYNPNLQQNPDQQQRSMQGSGPHLQQGDSGDDPTGSQ</sequence>
<keyword evidence="5" id="KW-0539">Nucleus</keyword>
<keyword evidence="10" id="KW-1185">Reference proteome</keyword>
<comment type="subcellular location">
    <subcellularLocation>
        <location evidence="1">Nucleus</location>
    </subcellularLocation>
</comment>
<evidence type="ECO:0000259" key="8">
    <source>
        <dbReference type="PROSITE" id="PS51369"/>
    </source>
</evidence>
<feature type="region of interest" description="Disordered" evidence="6">
    <location>
        <begin position="305"/>
        <end position="341"/>
    </location>
</feature>
<evidence type="ECO:0000313" key="10">
    <source>
        <dbReference type="Proteomes" id="UP001497444"/>
    </source>
</evidence>
<dbReference type="EMBL" id="OZ020102">
    <property type="protein sequence ID" value="CAK9276695.1"/>
    <property type="molecule type" value="Genomic_DNA"/>
</dbReference>
<evidence type="ECO:0000256" key="6">
    <source>
        <dbReference type="SAM" id="MobiDB-lite"/>
    </source>
</evidence>